<evidence type="ECO:0000256" key="3">
    <source>
        <dbReference type="ARBA" id="ARBA00023163"/>
    </source>
</evidence>
<feature type="domain" description="HTH arsR-type" evidence="4">
    <location>
        <begin position="9"/>
        <end position="102"/>
    </location>
</feature>
<proteinExistence type="predicted"/>
<dbReference type="PROSITE" id="PS50987">
    <property type="entry name" value="HTH_ARSR_2"/>
    <property type="match status" value="1"/>
</dbReference>
<dbReference type="NCBIfam" id="NF033788">
    <property type="entry name" value="HTH_metalloreg"/>
    <property type="match status" value="1"/>
</dbReference>
<dbReference type="InterPro" id="IPR051011">
    <property type="entry name" value="Metal_resp_trans_reg"/>
</dbReference>
<dbReference type="AlphaFoldDB" id="A0A7Y9UR30"/>
<dbReference type="GO" id="GO:0003677">
    <property type="term" value="F:DNA binding"/>
    <property type="evidence" value="ECO:0007669"/>
    <property type="project" value="UniProtKB-KW"/>
</dbReference>
<dbReference type="InterPro" id="IPR036388">
    <property type="entry name" value="WH-like_DNA-bd_sf"/>
</dbReference>
<keyword evidence="6" id="KW-1185">Reference proteome</keyword>
<dbReference type="InterPro" id="IPR001845">
    <property type="entry name" value="HTH_ArsR_DNA-bd_dom"/>
</dbReference>
<dbReference type="SMART" id="SM00418">
    <property type="entry name" value="HTH_ARSR"/>
    <property type="match status" value="1"/>
</dbReference>
<name>A0A7Y9UR30_9ACTN</name>
<dbReference type="PRINTS" id="PR00778">
    <property type="entry name" value="HTHARSR"/>
</dbReference>
<accession>A0A7Y9UR30</accession>
<gene>
    <name evidence="5" type="ORF">BJ980_002139</name>
</gene>
<protein>
    <submittedName>
        <fullName evidence="5">DNA-binding transcriptional ArsR family regulator</fullName>
    </submittedName>
</protein>
<sequence>MHAYTDEELDAHLPVAVEIFSLLADATRVRIVLALRDGEQSVGVLAEEVGKSQAAVSQHLAKLRMSRVVSTRQGGNRVFYSLANQHALELVEVAFNQAEHAVDAVVRHSDWAR</sequence>
<evidence type="ECO:0000256" key="1">
    <source>
        <dbReference type="ARBA" id="ARBA00023015"/>
    </source>
</evidence>
<evidence type="ECO:0000256" key="2">
    <source>
        <dbReference type="ARBA" id="ARBA00023125"/>
    </source>
</evidence>
<dbReference type="PANTHER" id="PTHR43132:SF8">
    <property type="entry name" value="HTH-TYPE TRANSCRIPTIONAL REGULATOR KMTR"/>
    <property type="match status" value="1"/>
</dbReference>
<dbReference type="EMBL" id="JACCAA010000001">
    <property type="protein sequence ID" value="NYG59216.1"/>
    <property type="molecule type" value="Genomic_DNA"/>
</dbReference>
<dbReference type="Pfam" id="PF01022">
    <property type="entry name" value="HTH_5"/>
    <property type="match status" value="1"/>
</dbReference>
<evidence type="ECO:0000313" key="5">
    <source>
        <dbReference type="EMBL" id="NYG59216.1"/>
    </source>
</evidence>
<keyword evidence="2 5" id="KW-0238">DNA-binding</keyword>
<dbReference type="SUPFAM" id="SSF46785">
    <property type="entry name" value="Winged helix' DNA-binding domain"/>
    <property type="match status" value="1"/>
</dbReference>
<dbReference type="InterPro" id="IPR011991">
    <property type="entry name" value="ArsR-like_HTH"/>
</dbReference>
<dbReference type="Gene3D" id="1.10.10.10">
    <property type="entry name" value="Winged helix-like DNA-binding domain superfamily/Winged helix DNA-binding domain"/>
    <property type="match status" value="1"/>
</dbReference>
<comment type="caution">
    <text evidence="5">The sequence shown here is derived from an EMBL/GenBank/DDBJ whole genome shotgun (WGS) entry which is preliminary data.</text>
</comment>
<reference evidence="5 6" key="1">
    <citation type="submission" date="2020-07" db="EMBL/GenBank/DDBJ databases">
        <title>Sequencing the genomes of 1000 actinobacteria strains.</title>
        <authorList>
            <person name="Klenk H.-P."/>
        </authorList>
    </citation>
    <scope>NUCLEOTIDE SEQUENCE [LARGE SCALE GENOMIC DNA]</scope>
    <source>
        <strain evidence="5 6">DSM 23819</strain>
    </source>
</reference>
<dbReference type="CDD" id="cd00090">
    <property type="entry name" value="HTH_ARSR"/>
    <property type="match status" value="1"/>
</dbReference>
<dbReference type="GO" id="GO:0003700">
    <property type="term" value="F:DNA-binding transcription factor activity"/>
    <property type="evidence" value="ECO:0007669"/>
    <property type="project" value="InterPro"/>
</dbReference>
<dbReference type="PANTHER" id="PTHR43132">
    <property type="entry name" value="ARSENICAL RESISTANCE OPERON REPRESSOR ARSR-RELATED"/>
    <property type="match status" value="1"/>
</dbReference>
<organism evidence="5 6">
    <name type="scientific">Nocardioides daedukensis</name>
    <dbReference type="NCBI Taxonomy" id="634462"/>
    <lineage>
        <taxon>Bacteria</taxon>
        <taxon>Bacillati</taxon>
        <taxon>Actinomycetota</taxon>
        <taxon>Actinomycetes</taxon>
        <taxon>Propionibacteriales</taxon>
        <taxon>Nocardioidaceae</taxon>
        <taxon>Nocardioides</taxon>
    </lineage>
</organism>
<dbReference type="InterPro" id="IPR036390">
    <property type="entry name" value="WH_DNA-bd_sf"/>
</dbReference>
<evidence type="ECO:0000313" key="6">
    <source>
        <dbReference type="Proteomes" id="UP000540656"/>
    </source>
</evidence>
<dbReference type="Proteomes" id="UP000540656">
    <property type="component" value="Unassembled WGS sequence"/>
</dbReference>
<keyword evidence="3" id="KW-0804">Transcription</keyword>
<dbReference type="RefSeq" id="WP_246279957.1">
    <property type="nucleotide sequence ID" value="NZ_JACCAA010000001.1"/>
</dbReference>
<keyword evidence="1" id="KW-0805">Transcription regulation</keyword>
<evidence type="ECO:0000259" key="4">
    <source>
        <dbReference type="PROSITE" id="PS50987"/>
    </source>
</evidence>